<evidence type="ECO:0000313" key="6">
    <source>
        <dbReference type="EMBL" id="MQY18762.1"/>
    </source>
</evidence>
<dbReference type="InterPro" id="IPR050109">
    <property type="entry name" value="HTH-type_TetR-like_transc_reg"/>
</dbReference>
<dbReference type="PANTHER" id="PTHR30055">
    <property type="entry name" value="HTH-TYPE TRANSCRIPTIONAL REGULATOR RUTR"/>
    <property type="match status" value="1"/>
</dbReference>
<dbReference type="AlphaFoldDB" id="A0A7K0D0K8"/>
<evidence type="ECO:0000256" key="2">
    <source>
        <dbReference type="ARBA" id="ARBA00023125"/>
    </source>
</evidence>
<dbReference type="InterPro" id="IPR001647">
    <property type="entry name" value="HTH_TetR"/>
</dbReference>
<comment type="caution">
    <text evidence="6">The sequence shown here is derived from an EMBL/GenBank/DDBJ whole genome shotgun (WGS) entry which is preliminary data.</text>
</comment>
<reference evidence="6 7" key="1">
    <citation type="submission" date="2019-10" db="EMBL/GenBank/DDBJ databases">
        <title>Nocardia macrotermitis sp. nov. and Nocardia aurantia sp. nov., isolated from the gut of fungus growing-termite Macrotermes natalensis.</title>
        <authorList>
            <person name="Benndorf R."/>
            <person name="Schwitalla J."/>
            <person name="Martin K."/>
            <person name="De Beer W."/>
            <person name="Kaster A.-K."/>
            <person name="Vollmers J."/>
            <person name="Poulsen M."/>
            <person name="Beemelmanns C."/>
        </authorList>
    </citation>
    <scope>NUCLEOTIDE SEQUENCE [LARGE SCALE GENOMIC DNA]</scope>
    <source>
        <strain evidence="6 7">RB20</strain>
    </source>
</reference>
<dbReference type="PANTHER" id="PTHR30055:SF234">
    <property type="entry name" value="HTH-TYPE TRANSCRIPTIONAL REGULATOR BETI"/>
    <property type="match status" value="1"/>
</dbReference>
<evidence type="ECO:0000256" key="4">
    <source>
        <dbReference type="PROSITE-ProRule" id="PRU00335"/>
    </source>
</evidence>
<evidence type="ECO:0000256" key="3">
    <source>
        <dbReference type="ARBA" id="ARBA00023163"/>
    </source>
</evidence>
<dbReference type="RefSeq" id="WP_319944650.1">
    <property type="nucleotide sequence ID" value="NZ_WEGK01000003.1"/>
</dbReference>
<keyword evidence="7" id="KW-1185">Reference proteome</keyword>
<organism evidence="6 7">
    <name type="scientific">Nocardia macrotermitis</name>
    <dbReference type="NCBI Taxonomy" id="2585198"/>
    <lineage>
        <taxon>Bacteria</taxon>
        <taxon>Bacillati</taxon>
        <taxon>Actinomycetota</taxon>
        <taxon>Actinomycetes</taxon>
        <taxon>Mycobacteriales</taxon>
        <taxon>Nocardiaceae</taxon>
        <taxon>Nocardia</taxon>
    </lineage>
</organism>
<dbReference type="InterPro" id="IPR009057">
    <property type="entry name" value="Homeodomain-like_sf"/>
</dbReference>
<dbReference type="EMBL" id="WEGK01000003">
    <property type="protein sequence ID" value="MQY18762.1"/>
    <property type="molecule type" value="Genomic_DNA"/>
</dbReference>
<keyword evidence="2 4" id="KW-0238">DNA-binding</keyword>
<dbReference type="Pfam" id="PF00440">
    <property type="entry name" value="TetR_N"/>
    <property type="match status" value="1"/>
</dbReference>
<evidence type="ECO:0000313" key="7">
    <source>
        <dbReference type="Proteomes" id="UP000438448"/>
    </source>
</evidence>
<feature type="domain" description="HTH tetR-type" evidence="5">
    <location>
        <begin position="30"/>
        <end position="91"/>
    </location>
</feature>
<dbReference type="PROSITE" id="PS50977">
    <property type="entry name" value="HTH_TETR_2"/>
    <property type="match status" value="1"/>
</dbReference>
<evidence type="ECO:0000256" key="1">
    <source>
        <dbReference type="ARBA" id="ARBA00023015"/>
    </source>
</evidence>
<sequence>MSENNAARPAGDIASRIAARTLADREAVYAGEVRRLLDAALELIRVAGTGARPRVADIVAAAGLSNDAFYRHFPSKDALIAVLIEDGADRLVSYVAHRMDKQDSPREAVRAWVQGVLSQAADDTATTTRAVLWNGGALTPAIDTGSPLPSGRLALLLHHPFTELGSAEPEFDASLVAHATVGRLSDYLWRREEPTAADVDRVTAFCLRSLTLRQAES</sequence>
<dbReference type="SUPFAM" id="SSF46689">
    <property type="entry name" value="Homeodomain-like"/>
    <property type="match status" value="1"/>
</dbReference>
<name>A0A7K0D0K8_9NOCA</name>
<keyword evidence="3" id="KW-0804">Transcription</keyword>
<keyword evidence="1" id="KW-0805">Transcription regulation</keyword>
<dbReference type="GO" id="GO:0003700">
    <property type="term" value="F:DNA-binding transcription factor activity"/>
    <property type="evidence" value="ECO:0007669"/>
    <property type="project" value="TreeGrafter"/>
</dbReference>
<dbReference type="Gene3D" id="1.10.357.10">
    <property type="entry name" value="Tetracycline Repressor, domain 2"/>
    <property type="match status" value="1"/>
</dbReference>
<proteinExistence type="predicted"/>
<accession>A0A7K0D0K8</accession>
<evidence type="ECO:0000259" key="5">
    <source>
        <dbReference type="PROSITE" id="PS50977"/>
    </source>
</evidence>
<dbReference type="GO" id="GO:0000976">
    <property type="term" value="F:transcription cis-regulatory region binding"/>
    <property type="evidence" value="ECO:0007669"/>
    <property type="project" value="TreeGrafter"/>
</dbReference>
<gene>
    <name evidence="6" type="primary">slmA_2</name>
    <name evidence="6" type="ORF">NRB20_18410</name>
</gene>
<feature type="DNA-binding region" description="H-T-H motif" evidence="4">
    <location>
        <begin position="54"/>
        <end position="73"/>
    </location>
</feature>
<protein>
    <submittedName>
        <fullName evidence="6">Nucleoid occlusion factor SlmA</fullName>
    </submittedName>
</protein>
<dbReference type="Proteomes" id="UP000438448">
    <property type="component" value="Unassembled WGS sequence"/>
</dbReference>